<feature type="region of interest" description="Disordered" evidence="2">
    <location>
        <begin position="639"/>
        <end position="706"/>
    </location>
</feature>
<keyword evidence="1" id="KW-0175">Coiled coil</keyword>
<feature type="compositionally biased region" description="Polar residues" evidence="2">
    <location>
        <begin position="1084"/>
        <end position="1112"/>
    </location>
</feature>
<feature type="region of interest" description="Disordered" evidence="2">
    <location>
        <begin position="1082"/>
        <end position="1132"/>
    </location>
</feature>
<sequence>MSRLLSEKRAQREREEYFALKEHVMLLEKQVKKMDSTIRDLKRAKQDSSLYDALSAKCEYLEQHVSGLRTSNSRLVERLGDSLAEQRRGERANEMRKSQMISERDALISELRSLRAQERQASLSQTSTPAHSPMGVEAEAEGEVGSPAPPTVCVKVSLVSETEEAEAAEGEVDVHRETETESAPVVPGSPSPQCPAVCAPLTPSRTPLRTKPPLSPAQRQIDREAERVGPADIQREREAALDREVARASAAACVREQEQERQMMYAALARMTNPVAVVPPSPYTATPKTIKEEVEDGRVGESDTSGDLVVGDLAEFTTEPETEVEGEREREDECDALPGMSNESGMCEGEGEGEGVDSMSPDVSLSIEGVNSSADSNSSGMLFPVGSHLTLSTASEHNRVLSICRGDSGDSGKGDYTSEATRSRLGATDSAPMLSADGSTDLSDSEGTDSEAEREREGSDYEGVGEDAPAHVTPADTHAPLGYGDEYLARSDTVLALIPKQVEAEAEAEAVVASPEVPSVTRLSICEGVGGSTDSLSSSSSSSSNTFTPDTSPDTSTDSSSECAADEAEWNASRGCGVSDQARMSTSDLETESTDIPPPPADTDIIDTSGMSPTECVLSTVHHAAVTRRAASRISLSLSQLEAMEGHDDTQTQGEGEREEESPLRCAEAEARALEHDHSPFETPTEGEGGEREVGQAETEAETDAALSTPVHLPGWVLSELASRDAALAKLHLELAESRSALLARLAYGDARCSDLNDRLRRQRKKALSGLLTRSTTNLALSAVNPTTADSPLPSPEGEAEGEGEGFPSEEVAAAEQDCQRERERADHLDAENTRLRAIVKEERGERARTVSFLQNYLSSVSGMGTGLADTLSKALAVTPQEYATAATGTWEEDARDAQREGTRPDVMACLTAYAAKIDEERERLAELAKEGERARDAEVRDLVAEHRVQREAWEAEAVEWANRLSTQEGINAQQAEAAAQAAAEAAAVSADQQAVMEAQREENAALTKQVERLKQRLASTEVFGHGGASMKAVQGRHASDRYQAQRRKEANKDRVTTSAAVAKRDARIKDLSAEVRMYKRKLQQMSAAQPSPRQSLSASGRLSSPMASRQTGPRVGHAASPRAMASRTRKM</sequence>
<accession>A0A9K3CQK2</accession>
<feature type="region of interest" description="Disordered" evidence="2">
    <location>
        <begin position="317"/>
        <end position="381"/>
    </location>
</feature>
<feature type="coiled-coil region" evidence="1">
    <location>
        <begin position="911"/>
        <end position="938"/>
    </location>
</feature>
<feature type="region of interest" description="Disordered" evidence="2">
    <location>
        <begin position="1029"/>
        <end position="1062"/>
    </location>
</feature>
<name>A0A9K3CQK2_9EUKA</name>
<feature type="region of interest" description="Disordered" evidence="2">
    <location>
        <begin position="530"/>
        <end position="605"/>
    </location>
</feature>
<protein>
    <submittedName>
        <fullName evidence="3">Uncharacterized protein</fullName>
    </submittedName>
</protein>
<feature type="region of interest" description="Disordered" evidence="2">
    <location>
        <begin position="117"/>
        <end position="136"/>
    </location>
</feature>
<evidence type="ECO:0000313" key="3">
    <source>
        <dbReference type="EMBL" id="GIQ81361.1"/>
    </source>
</evidence>
<feature type="compositionally biased region" description="Basic and acidic residues" evidence="2">
    <location>
        <begin position="1047"/>
        <end position="1056"/>
    </location>
</feature>
<feature type="region of interest" description="Disordered" evidence="2">
    <location>
        <begin position="163"/>
        <end position="229"/>
    </location>
</feature>
<dbReference type="AlphaFoldDB" id="A0A9K3CQK2"/>
<gene>
    <name evidence="3" type="ORF">KIPB_002308</name>
</gene>
<feature type="compositionally biased region" description="Low complexity" evidence="2">
    <location>
        <begin position="532"/>
        <end position="561"/>
    </location>
</feature>
<feature type="region of interest" description="Disordered" evidence="2">
    <location>
        <begin position="784"/>
        <end position="826"/>
    </location>
</feature>
<feature type="compositionally biased region" description="Polar residues" evidence="2">
    <location>
        <begin position="369"/>
        <end position="380"/>
    </location>
</feature>
<reference evidence="3 4" key="1">
    <citation type="journal article" date="2018" name="PLoS ONE">
        <title>The draft genome of Kipferlia bialata reveals reductive genome evolution in fornicate parasites.</title>
        <authorList>
            <person name="Tanifuji G."/>
            <person name="Takabayashi S."/>
            <person name="Kume K."/>
            <person name="Takagi M."/>
            <person name="Nakayama T."/>
            <person name="Kamikawa R."/>
            <person name="Inagaki Y."/>
            <person name="Hashimoto T."/>
        </authorList>
    </citation>
    <scope>NUCLEOTIDE SEQUENCE [LARGE SCALE GENOMIC DNA]</scope>
    <source>
        <strain evidence="3">NY0173</strain>
    </source>
</reference>
<keyword evidence="4" id="KW-1185">Reference proteome</keyword>
<organism evidence="3 4">
    <name type="scientific">Kipferlia bialata</name>
    <dbReference type="NCBI Taxonomy" id="797122"/>
    <lineage>
        <taxon>Eukaryota</taxon>
        <taxon>Metamonada</taxon>
        <taxon>Carpediemonas-like organisms</taxon>
        <taxon>Kipferlia</taxon>
    </lineage>
</organism>
<feature type="compositionally biased region" description="Basic and acidic residues" evidence="2">
    <location>
        <begin position="220"/>
        <end position="229"/>
    </location>
</feature>
<evidence type="ECO:0000256" key="2">
    <source>
        <dbReference type="SAM" id="MobiDB-lite"/>
    </source>
</evidence>
<dbReference type="EMBL" id="BDIP01000373">
    <property type="protein sequence ID" value="GIQ81361.1"/>
    <property type="molecule type" value="Genomic_DNA"/>
</dbReference>
<dbReference type="Proteomes" id="UP000265618">
    <property type="component" value="Unassembled WGS sequence"/>
</dbReference>
<feature type="region of interest" description="Disordered" evidence="2">
    <location>
        <begin position="404"/>
        <end position="484"/>
    </location>
</feature>
<comment type="caution">
    <text evidence="3">The sequence shown here is derived from an EMBL/GenBank/DDBJ whole genome shotgun (WGS) entry which is preliminary data.</text>
</comment>
<evidence type="ECO:0000256" key="1">
    <source>
        <dbReference type="SAM" id="Coils"/>
    </source>
</evidence>
<feature type="compositionally biased region" description="Polar residues" evidence="2">
    <location>
        <begin position="119"/>
        <end position="130"/>
    </location>
</feature>
<feature type="compositionally biased region" description="Basic and acidic residues" evidence="2">
    <location>
        <begin position="661"/>
        <end position="680"/>
    </location>
</feature>
<evidence type="ECO:0000313" key="4">
    <source>
        <dbReference type="Proteomes" id="UP000265618"/>
    </source>
</evidence>
<proteinExistence type="predicted"/>